<dbReference type="OrthoDB" id="416344at2759"/>
<evidence type="ECO:0000256" key="2">
    <source>
        <dbReference type="ARBA" id="ARBA00022670"/>
    </source>
</evidence>
<dbReference type="SUPFAM" id="SSF82171">
    <property type="entry name" value="DPP6 N-terminal domain-like"/>
    <property type="match status" value="1"/>
</dbReference>
<dbReference type="Gene3D" id="2.120.10.30">
    <property type="entry name" value="TolB, C-terminal domain"/>
    <property type="match status" value="1"/>
</dbReference>
<dbReference type="GO" id="GO:0006508">
    <property type="term" value="P:proteolysis"/>
    <property type="evidence" value="ECO:0007669"/>
    <property type="project" value="UniProtKB-KW"/>
</dbReference>
<organism evidence="7 8">
    <name type="scientific">Mycoemilia scoparia</name>
    <dbReference type="NCBI Taxonomy" id="417184"/>
    <lineage>
        <taxon>Eukaryota</taxon>
        <taxon>Fungi</taxon>
        <taxon>Fungi incertae sedis</taxon>
        <taxon>Zoopagomycota</taxon>
        <taxon>Kickxellomycotina</taxon>
        <taxon>Kickxellomycetes</taxon>
        <taxon>Kickxellales</taxon>
        <taxon>Kickxellaceae</taxon>
        <taxon>Mycoemilia</taxon>
    </lineage>
</organism>
<evidence type="ECO:0000256" key="3">
    <source>
        <dbReference type="ARBA" id="ARBA00022729"/>
    </source>
</evidence>
<dbReference type="PANTHER" id="PTHR42776:SF13">
    <property type="entry name" value="DIPEPTIDYL-PEPTIDASE 5"/>
    <property type="match status" value="1"/>
</dbReference>
<dbReference type="Gene3D" id="3.40.50.1820">
    <property type="entry name" value="alpha/beta hydrolase"/>
    <property type="match status" value="1"/>
</dbReference>
<dbReference type="PANTHER" id="PTHR42776">
    <property type="entry name" value="SERINE PEPTIDASE S9 FAMILY MEMBER"/>
    <property type="match status" value="1"/>
</dbReference>
<proteinExistence type="inferred from homology"/>
<gene>
    <name evidence="7" type="primary">dpp5_1</name>
    <name evidence="7" type="ORF">H4219_000066</name>
</gene>
<dbReference type="SUPFAM" id="SSF53474">
    <property type="entry name" value="alpha/beta-Hydrolases"/>
    <property type="match status" value="1"/>
</dbReference>
<keyword evidence="2" id="KW-0645">Protease</keyword>
<accession>A0A9W8A4E0</accession>
<evidence type="ECO:0000256" key="1">
    <source>
        <dbReference type="ARBA" id="ARBA00010040"/>
    </source>
</evidence>
<comment type="caution">
    <text evidence="7">The sequence shown here is derived from an EMBL/GenBank/DDBJ whole genome shotgun (WGS) entry which is preliminary data.</text>
</comment>
<keyword evidence="3" id="KW-0732">Signal</keyword>
<dbReference type="InterPro" id="IPR029058">
    <property type="entry name" value="AB_hydrolase_fold"/>
</dbReference>
<dbReference type="FunFam" id="3.40.50.1820:FF:000028">
    <property type="entry name" value="S9 family peptidase"/>
    <property type="match status" value="1"/>
</dbReference>
<evidence type="ECO:0000256" key="4">
    <source>
        <dbReference type="ARBA" id="ARBA00022801"/>
    </source>
</evidence>
<evidence type="ECO:0000259" key="6">
    <source>
        <dbReference type="Pfam" id="PF00326"/>
    </source>
</evidence>
<dbReference type="GO" id="GO:0004252">
    <property type="term" value="F:serine-type endopeptidase activity"/>
    <property type="evidence" value="ECO:0007669"/>
    <property type="project" value="TreeGrafter"/>
</dbReference>
<sequence>MSAIANGASKGAFSPEDLVQAPRFKGSIAVSPEGSAFSWLESTFSIKDGKPATKLQFGRDLDASKQQESLFTLLEQGEGLGGQISNVIWLDAETIAFLVNKEDGSEVSTLYAIPVLSSNGDNKPSPLKIGEFPIFVDNLKYNSRSKKLVFTAEVYANESLADTAEHNLREKKRIDTAQAYDDLWIRHWDTFVTEKRNQVFSQSLSLCDDQSCKENSDKSGVNIYKLHDEPVCISNQPEGAESPLDVSNGFQLSLDGKYIAFNAKYPNRQYAWSTKNDIYIAATDGRDPAKSLTSDNQGACSSPAFSQDGRYLAWLQMSTPGYEADINRVIIFDTKEEKYVQVLEDWDRSPSSIIFSEDSSKILVTFEEDAREKLGIIDVEKNSIKVLLKENSVSFASKVFGEKVYLNIHAIDKPNDIYTLNINTNELHRRTFLGDYILNKAQLGKAEDFEFVGANNDTVHGLMVRPYGFDPKKKYPVAFLIHGGPQGSWTDSWSTRWNPAIYAASGFVTVMVNFHGSTGYGQEFCDSIKENWGGWPFEDLMRGLDHVIETYPFVDSDKLAALGASYGGYSINWINGHTDRFRCLVNHDGMFSSISTYYSTEELYFPEREFGGVPWDPEARKVYEKWSPEKYVSNWKTPCLVIHGGKDYRLTDTEGFSTFTALRRQNIPARLLYFPDENHWVLKNGNSLRWHREVLQWITHWTASQKVKPVLAQKVFPTNANGIKLNQFVIQAEKE</sequence>
<evidence type="ECO:0000256" key="5">
    <source>
        <dbReference type="ARBA" id="ARBA00032829"/>
    </source>
</evidence>
<feature type="domain" description="Peptidase S9 prolyl oligopeptidase catalytic" evidence="6">
    <location>
        <begin position="493"/>
        <end position="703"/>
    </location>
</feature>
<dbReference type="Proteomes" id="UP001150538">
    <property type="component" value="Unassembled WGS sequence"/>
</dbReference>
<evidence type="ECO:0000313" key="8">
    <source>
        <dbReference type="Proteomes" id="UP001150538"/>
    </source>
</evidence>
<evidence type="ECO:0000313" key="7">
    <source>
        <dbReference type="EMBL" id="KAJ1922204.1"/>
    </source>
</evidence>
<reference evidence="7" key="1">
    <citation type="submission" date="2022-07" db="EMBL/GenBank/DDBJ databases">
        <title>Phylogenomic reconstructions and comparative analyses of Kickxellomycotina fungi.</title>
        <authorList>
            <person name="Reynolds N.K."/>
            <person name="Stajich J.E."/>
            <person name="Barry K."/>
            <person name="Grigoriev I.V."/>
            <person name="Crous P."/>
            <person name="Smith M.E."/>
        </authorList>
    </citation>
    <scope>NUCLEOTIDE SEQUENCE</scope>
    <source>
        <strain evidence="7">NBRC 100468</strain>
    </source>
</reference>
<dbReference type="Pfam" id="PF00326">
    <property type="entry name" value="Peptidase_S9"/>
    <property type="match status" value="1"/>
</dbReference>
<dbReference type="InterPro" id="IPR001375">
    <property type="entry name" value="Peptidase_S9_cat"/>
</dbReference>
<dbReference type="AlphaFoldDB" id="A0A9W8A4E0"/>
<comment type="similarity">
    <text evidence="1">Belongs to the peptidase S9C family.</text>
</comment>
<dbReference type="InterPro" id="IPR011042">
    <property type="entry name" value="6-blade_b-propeller_TolB-like"/>
</dbReference>
<name>A0A9W8A4E0_9FUNG</name>
<keyword evidence="8" id="KW-1185">Reference proteome</keyword>
<keyword evidence="4" id="KW-0378">Hydrolase</keyword>
<dbReference type="EMBL" id="JANBPU010000001">
    <property type="protein sequence ID" value="KAJ1922204.1"/>
    <property type="molecule type" value="Genomic_DNA"/>
</dbReference>
<protein>
    <recommendedName>
        <fullName evidence="5">Dipeptidyl-peptidase V</fullName>
    </recommendedName>
</protein>